<protein>
    <submittedName>
        <fullName evidence="1">Uncharacterized protein</fullName>
    </submittedName>
</protein>
<organism evidence="1 2">
    <name type="scientific">Thalictrum thalictroides</name>
    <name type="common">Rue-anemone</name>
    <name type="synonym">Anemone thalictroides</name>
    <dbReference type="NCBI Taxonomy" id="46969"/>
    <lineage>
        <taxon>Eukaryota</taxon>
        <taxon>Viridiplantae</taxon>
        <taxon>Streptophyta</taxon>
        <taxon>Embryophyta</taxon>
        <taxon>Tracheophyta</taxon>
        <taxon>Spermatophyta</taxon>
        <taxon>Magnoliopsida</taxon>
        <taxon>Ranunculales</taxon>
        <taxon>Ranunculaceae</taxon>
        <taxon>Thalictroideae</taxon>
        <taxon>Thalictrum</taxon>
    </lineage>
</organism>
<reference evidence="1 2" key="1">
    <citation type="submission" date="2020-06" db="EMBL/GenBank/DDBJ databases">
        <title>Transcriptomic and genomic resources for Thalictrum thalictroides and T. hernandezii: Facilitating candidate gene discovery in an emerging model plant lineage.</title>
        <authorList>
            <person name="Arias T."/>
            <person name="Riano-Pachon D.M."/>
            <person name="Di Stilio V.S."/>
        </authorList>
    </citation>
    <scope>NUCLEOTIDE SEQUENCE [LARGE SCALE GENOMIC DNA]</scope>
    <source>
        <strain evidence="2">cv. WT478/WT964</strain>
        <tissue evidence="1">Leaves</tissue>
    </source>
</reference>
<name>A0A7J6VE06_THATH</name>
<comment type="caution">
    <text evidence="1">The sequence shown here is derived from an EMBL/GenBank/DDBJ whole genome shotgun (WGS) entry which is preliminary data.</text>
</comment>
<accession>A0A7J6VE06</accession>
<proteinExistence type="predicted"/>
<dbReference type="Proteomes" id="UP000554482">
    <property type="component" value="Unassembled WGS sequence"/>
</dbReference>
<keyword evidence="2" id="KW-1185">Reference proteome</keyword>
<evidence type="ECO:0000313" key="1">
    <source>
        <dbReference type="EMBL" id="KAF5182987.1"/>
    </source>
</evidence>
<gene>
    <name evidence="1" type="ORF">FRX31_027427</name>
</gene>
<dbReference type="AlphaFoldDB" id="A0A7J6VE06"/>
<evidence type="ECO:0000313" key="2">
    <source>
        <dbReference type="Proteomes" id="UP000554482"/>
    </source>
</evidence>
<dbReference type="EMBL" id="JABWDY010034046">
    <property type="protein sequence ID" value="KAF5182987.1"/>
    <property type="molecule type" value="Genomic_DNA"/>
</dbReference>
<sequence>MMGFGNSRDKGSEGEKIWVRNRIKKESCLRKVLGIGIVRKKLGCEIGFYSSPSSAAIETLPAATSDHDDGETSVFLQLSTISQLWNCPSESLRFICNAVCSNKEGDAYLFLKCSMAKLIWQEPTVSIEKAQIILHTTCRDKDLTN</sequence>